<evidence type="ECO:0000313" key="1">
    <source>
        <dbReference type="EMBL" id="MBA0730616.1"/>
    </source>
</evidence>
<reference evidence="1 2" key="1">
    <citation type="journal article" date="2019" name="Genome Biol. Evol.">
        <title>Insights into the evolution of the New World diploid cottons (Gossypium, subgenus Houzingenia) based on genome sequencing.</title>
        <authorList>
            <person name="Grover C.E."/>
            <person name="Arick M.A. 2nd"/>
            <person name="Thrash A."/>
            <person name="Conover J.L."/>
            <person name="Sanders W.S."/>
            <person name="Peterson D.G."/>
            <person name="Frelichowski J.E."/>
            <person name="Scheffler J.A."/>
            <person name="Scheffler B.E."/>
            <person name="Wendel J.F."/>
        </authorList>
    </citation>
    <scope>NUCLEOTIDE SEQUENCE [LARGE SCALE GENOMIC DNA]</scope>
    <source>
        <strain evidence="1">4</strain>
        <tissue evidence="1">Leaf</tissue>
    </source>
</reference>
<keyword evidence="2" id="KW-1185">Reference proteome</keyword>
<dbReference type="EMBL" id="JABEZV010446222">
    <property type="protein sequence ID" value="MBA0730616.1"/>
    <property type="molecule type" value="Genomic_DNA"/>
</dbReference>
<dbReference type="AlphaFoldDB" id="A0A7J9B2Q7"/>
<dbReference type="Proteomes" id="UP000593574">
    <property type="component" value="Unassembled WGS sequence"/>
</dbReference>
<accession>A0A7J9B2Q7</accession>
<evidence type="ECO:0000313" key="2">
    <source>
        <dbReference type="Proteomes" id="UP000593574"/>
    </source>
</evidence>
<protein>
    <submittedName>
        <fullName evidence="1">Uncharacterized protein</fullName>
    </submittedName>
</protein>
<sequence length="33" mass="4062">MTSFVKQRWRQVLKLMRWDGICLCVHSQEEPKQ</sequence>
<proteinExistence type="predicted"/>
<comment type="caution">
    <text evidence="1">The sequence shown here is derived from an EMBL/GenBank/DDBJ whole genome shotgun (WGS) entry which is preliminary data.</text>
</comment>
<gene>
    <name evidence="1" type="ORF">Golax_023378</name>
</gene>
<name>A0A7J9B2Q7_9ROSI</name>
<organism evidence="1 2">
    <name type="scientific">Gossypium laxum</name>
    <dbReference type="NCBI Taxonomy" id="34288"/>
    <lineage>
        <taxon>Eukaryota</taxon>
        <taxon>Viridiplantae</taxon>
        <taxon>Streptophyta</taxon>
        <taxon>Embryophyta</taxon>
        <taxon>Tracheophyta</taxon>
        <taxon>Spermatophyta</taxon>
        <taxon>Magnoliopsida</taxon>
        <taxon>eudicotyledons</taxon>
        <taxon>Gunneridae</taxon>
        <taxon>Pentapetalae</taxon>
        <taxon>rosids</taxon>
        <taxon>malvids</taxon>
        <taxon>Malvales</taxon>
        <taxon>Malvaceae</taxon>
        <taxon>Malvoideae</taxon>
        <taxon>Gossypium</taxon>
    </lineage>
</organism>